<feature type="transmembrane region" description="Helical" evidence="1">
    <location>
        <begin position="48"/>
        <end position="69"/>
    </location>
</feature>
<dbReference type="OrthoDB" id="200948at2759"/>
<dbReference type="GO" id="GO:0046513">
    <property type="term" value="P:ceramide biosynthetic process"/>
    <property type="evidence" value="ECO:0007669"/>
    <property type="project" value="TreeGrafter"/>
</dbReference>
<dbReference type="Proteomes" id="UP000326759">
    <property type="component" value="Unassembled WGS sequence"/>
</dbReference>
<protein>
    <recommendedName>
        <fullName evidence="2">Sphingolipid delta4-desaturase N-terminal domain-containing protein</fullName>
    </recommendedName>
</protein>
<gene>
    <name evidence="3" type="ORF">Anas_09510</name>
</gene>
<sequence>MGQSVSRDDFEWSYNAQPHASRRIEILTIHEIGHNLAFGHARPLHNRIIGMIANLPICLPISIGFKIYHRDHHTYQGVDKLDPDLPTKVEASLFCTTFGKVVWMFLQPAFYIIRPLIVNPKPPTTLEVINTVVQLIFDALILYHFGVKCLVYLFGGAFLAMGLHPMAGHFISEHYMFQKGFETYSYYGPFNYLMFNVGYHNEHHDFPYIPFSRLPQVRKMAPEFYDNLPSHSSYMRVLYDFVMDPAIGPYARIKRKLVGLDKTD</sequence>
<feature type="transmembrane region" description="Helical" evidence="1">
    <location>
        <begin position="125"/>
        <end position="145"/>
    </location>
</feature>
<dbReference type="PANTHER" id="PTHR12879:SF8">
    <property type="entry name" value="SPHINGOLIPID DELTA(4)-DESATURASE DES1"/>
    <property type="match status" value="1"/>
</dbReference>
<proteinExistence type="predicted"/>
<dbReference type="InterPro" id="IPR005804">
    <property type="entry name" value="FA_desaturase_dom"/>
</dbReference>
<keyword evidence="4" id="KW-1185">Reference proteome</keyword>
<comment type="caution">
    <text evidence="3">The sequence shown here is derived from an EMBL/GenBank/DDBJ whole genome shotgun (WGS) entry which is preliminary data.</text>
</comment>
<evidence type="ECO:0000313" key="3">
    <source>
        <dbReference type="EMBL" id="KAB7506228.1"/>
    </source>
</evidence>
<evidence type="ECO:0000259" key="2">
    <source>
        <dbReference type="SMART" id="SM01269"/>
    </source>
</evidence>
<dbReference type="Pfam" id="PF00487">
    <property type="entry name" value="FA_desaturase"/>
    <property type="match status" value="1"/>
</dbReference>
<dbReference type="SMART" id="SM01269">
    <property type="entry name" value="Lipid_DES"/>
    <property type="match status" value="1"/>
</dbReference>
<feature type="domain" description="Sphingolipid delta4-desaturase N-terminal" evidence="2">
    <location>
        <begin position="5"/>
        <end position="44"/>
    </location>
</feature>
<keyword evidence="1" id="KW-0812">Transmembrane</keyword>
<evidence type="ECO:0000256" key="1">
    <source>
        <dbReference type="SAM" id="Phobius"/>
    </source>
</evidence>
<dbReference type="EMBL" id="SEYY01000933">
    <property type="protein sequence ID" value="KAB7506228.1"/>
    <property type="molecule type" value="Genomic_DNA"/>
</dbReference>
<feature type="transmembrane region" description="Helical" evidence="1">
    <location>
        <begin position="89"/>
        <end position="113"/>
    </location>
</feature>
<name>A0A5N5TIU4_9CRUS</name>
<keyword evidence="1" id="KW-1133">Transmembrane helix</keyword>
<dbReference type="PANTHER" id="PTHR12879">
    <property type="entry name" value="SPHINGOLIPID DELTA 4 DESATURASE/C-4 HYDROXYLASE PROTEIN DES2"/>
    <property type="match status" value="1"/>
</dbReference>
<keyword evidence="1" id="KW-0472">Membrane</keyword>
<reference evidence="3 4" key="1">
    <citation type="journal article" date="2019" name="PLoS Biol.">
        <title>Sex chromosomes control vertical transmission of feminizing Wolbachia symbionts in an isopod.</title>
        <authorList>
            <person name="Becking T."/>
            <person name="Chebbi M.A."/>
            <person name="Giraud I."/>
            <person name="Moumen B."/>
            <person name="Laverre T."/>
            <person name="Caubet Y."/>
            <person name="Peccoud J."/>
            <person name="Gilbert C."/>
            <person name="Cordaux R."/>
        </authorList>
    </citation>
    <scope>NUCLEOTIDE SEQUENCE [LARGE SCALE GENOMIC DNA]</scope>
    <source>
        <strain evidence="3">ANa2</strain>
        <tissue evidence="3">Whole body excluding digestive tract and cuticle</tissue>
    </source>
</reference>
<organism evidence="3 4">
    <name type="scientific">Armadillidium nasatum</name>
    <dbReference type="NCBI Taxonomy" id="96803"/>
    <lineage>
        <taxon>Eukaryota</taxon>
        <taxon>Metazoa</taxon>
        <taxon>Ecdysozoa</taxon>
        <taxon>Arthropoda</taxon>
        <taxon>Crustacea</taxon>
        <taxon>Multicrustacea</taxon>
        <taxon>Malacostraca</taxon>
        <taxon>Eumalacostraca</taxon>
        <taxon>Peracarida</taxon>
        <taxon>Isopoda</taxon>
        <taxon>Oniscidea</taxon>
        <taxon>Crinocheta</taxon>
        <taxon>Armadillidiidae</taxon>
        <taxon>Armadillidium</taxon>
    </lineage>
</organism>
<accession>A0A5N5TIU4</accession>
<dbReference type="AlphaFoldDB" id="A0A5N5TIU4"/>
<feature type="transmembrane region" description="Helical" evidence="1">
    <location>
        <begin position="151"/>
        <end position="171"/>
    </location>
</feature>
<dbReference type="GO" id="GO:0042284">
    <property type="term" value="F:sphingolipid delta-4 desaturase activity"/>
    <property type="evidence" value="ECO:0007669"/>
    <property type="project" value="TreeGrafter"/>
</dbReference>
<evidence type="ECO:0000313" key="4">
    <source>
        <dbReference type="Proteomes" id="UP000326759"/>
    </source>
</evidence>
<dbReference type="GO" id="GO:0016020">
    <property type="term" value="C:membrane"/>
    <property type="evidence" value="ECO:0007669"/>
    <property type="project" value="GOC"/>
</dbReference>
<dbReference type="InterPro" id="IPR013866">
    <property type="entry name" value="Sphingolipid_d4-desaturase_N"/>
</dbReference>